<protein>
    <recommendedName>
        <fullName evidence="1">CHAT domain-containing protein</fullName>
    </recommendedName>
</protein>
<gene>
    <name evidence="2" type="ORF">AYL99_03573</name>
</gene>
<reference evidence="2 3" key="1">
    <citation type="submission" date="2016-04" db="EMBL/GenBank/DDBJ databases">
        <title>Draft genome of Fonsecaea erecta CBS 125763.</title>
        <authorList>
            <person name="Weiss V.A."/>
            <person name="Vicente V.A."/>
            <person name="Raittz R.T."/>
            <person name="Moreno L.F."/>
            <person name="De Souza E.M."/>
            <person name="Pedrosa F.O."/>
            <person name="Steffens M.B."/>
            <person name="Faoro H."/>
            <person name="Tadra-Sfeir M.Z."/>
            <person name="Najafzadeh M.J."/>
            <person name="Felipe M.S."/>
            <person name="Teixeira M."/>
            <person name="Sun J."/>
            <person name="Xi L."/>
            <person name="Gomes R."/>
            <person name="De Azevedo C.M."/>
            <person name="Salgado C.G."/>
            <person name="Da Silva M.B."/>
            <person name="Nascimento M.F."/>
            <person name="Queiroz-Telles F."/>
            <person name="Attili D.S."/>
            <person name="Gorbushina A."/>
        </authorList>
    </citation>
    <scope>NUCLEOTIDE SEQUENCE [LARGE SCALE GENOMIC DNA]</scope>
    <source>
        <strain evidence="2 3">CBS 125763</strain>
    </source>
</reference>
<sequence length="1330" mass="149573">MDFKELSDSFGGTIFPDEYRVDLQDCDQRITGLETATLRSPSVRDEASIILLRLIHSAMSGDLARADDCLNRLSQLPDRELGPSWPFRRDAYGFYITSLKRMPPILRFWTGRTNQIGVLRDYELAIQQSRRRQIHQKARLKHEIQNQLDKVEFYVIYDISDFHSYLWMQAFEHHPQYPDHFLAVLFDACEPCSLETIHHTDDLGLTKTAAYLKRLTLQYLLAGASGNAAAAVQELNALYIQQEDLVGEANVKLVQGDNYFSLPFTSPIALNLMPHGRDLGWDNAAMDSIETPLAPRDIDSARSCYVEAYHLFEAAGSRAGMGAVSLRYACLDHIQAIESMKKAGDEPPAQLLENAHEHLENAVELFSGDNTHSLIVSGHILMLNITSDRHQDILNQAYELGDRCRVMDNVSVSQFVGMLLLRLGRKFSLLASGMQKAVLCCYCAEVCCHAFRDPYLQLSAAYSLAAFQFEKGNVPTAITHIERGRILLHQVAVHIDRLSEFADHEDHRQILRTVRANCISRFNNLAGSVSGSHARTSPNVQSSSDAVQDGSSLEVILSSLTMNPSLKALADELLNTERLIAPLRTIFQEAVEQRRTILRLDADIDAAKDCLKQALLRIEAVKLPCRSSEVDVYQIILLQQMGEFERARQLLPLTMPAWLGGKGGNASVDRSSSPEIAGLTSQRRRQDAQKYISLCFVTKSWGLGSELLERVEQTVPEYLDEIKSAVGPHDWMDMFWIGCIHERSGKLTSALTWYIDAFQTVETNYKRLADINERRNLYDRIHSSELFFGLARIAWLFSQSQDQDEPVIDLDRWQLTPAQWKEQILRFLDMGHSRALLDLLIAEQATDREQLHNWSEYSYRLREHELGAFNTRPQQRNDAESSTAAATETKHEYLDKTLARLEAELDPVSLTRLVPDVEVTASLNEMIYSSIATDAVVVHINISRDGLLILCIGSHGIEHIYFDEIIDMEVEKHTLRCLKLFRDGKDGRIPDLLSCQEALLNVSNIIIKPISPYLKTRDHVIFVPSRSLNKFPFSALTLDGEPLFLTKDVSMCPSLAALGRLTKKQRDIEGSVGIVYNDAKGPRPLHLSAAASIQIARTFNTVPLPTTVASHKDFSRLYEHSDVMFIATHGTQHEQSAWESTLALNPPFRVLDLSRMRSSAALVIFEACVSGLGEETVGNDMLGFSHIVLSSGASAFLGALWSVSDEASALLMVYFFHVLKEATERKAKEGVESVSIARCWRRAQLQLYKTTASSAISTFQEMAEQCQEARKAQKHPDGTQKPALIFPSQSRRFQNAVQSMIETIEMQGADYKHPFYWAPYVLVGHGGLLV</sequence>
<dbReference type="GeneID" id="30007742"/>
<dbReference type="EMBL" id="LVYI01000003">
    <property type="protein sequence ID" value="OAP61370.1"/>
    <property type="molecule type" value="Genomic_DNA"/>
</dbReference>
<dbReference type="InterPro" id="IPR024983">
    <property type="entry name" value="CHAT_dom"/>
</dbReference>
<dbReference type="RefSeq" id="XP_018694737.1">
    <property type="nucleotide sequence ID" value="XM_018835087.1"/>
</dbReference>
<evidence type="ECO:0000313" key="2">
    <source>
        <dbReference type="EMBL" id="OAP61370.1"/>
    </source>
</evidence>
<evidence type="ECO:0000313" key="3">
    <source>
        <dbReference type="Proteomes" id="UP000078343"/>
    </source>
</evidence>
<accession>A0A178ZNI2</accession>
<evidence type="ECO:0000259" key="1">
    <source>
        <dbReference type="Pfam" id="PF12770"/>
    </source>
</evidence>
<proteinExistence type="predicted"/>
<comment type="caution">
    <text evidence="2">The sequence shown here is derived from an EMBL/GenBank/DDBJ whole genome shotgun (WGS) entry which is preliminary data.</text>
</comment>
<organism evidence="2 3">
    <name type="scientific">Fonsecaea erecta</name>
    <dbReference type="NCBI Taxonomy" id="1367422"/>
    <lineage>
        <taxon>Eukaryota</taxon>
        <taxon>Fungi</taxon>
        <taxon>Dikarya</taxon>
        <taxon>Ascomycota</taxon>
        <taxon>Pezizomycotina</taxon>
        <taxon>Eurotiomycetes</taxon>
        <taxon>Chaetothyriomycetidae</taxon>
        <taxon>Chaetothyriales</taxon>
        <taxon>Herpotrichiellaceae</taxon>
        <taxon>Fonsecaea</taxon>
    </lineage>
</organism>
<dbReference type="OrthoDB" id="5040840at2759"/>
<name>A0A178ZNI2_9EURO</name>
<feature type="domain" description="CHAT" evidence="1">
    <location>
        <begin position="1001"/>
        <end position="1324"/>
    </location>
</feature>
<keyword evidence="3" id="KW-1185">Reference proteome</keyword>
<dbReference type="Proteomes" id="UP000078343">
    <property type="component" value="Unassembled WGS sequence"/>
</dbReference>
<dbReference type="Pfam" id="PF12770">
    <property type="entry name" value="CHAT"/>
    <property type="match status" value="1"/>
</dbReference>
<dbReference type="STRING" id="1367422.A0A178ZNI2"/>